<sequence>MQPARPEVHSGLPVKGFGLGLRAVVVRVGIEAGHGQGVVVARGTPWRDSQIDFRVNRRHLCSPLIPIRELF</sequence>
<accession>A0A085WXB2</accession>
<gene>
    <name evidence="1" type="ORF">DB31_0587</name>
</gene>
<organism evidence="1 2">
    <name type="scientific">Hyalangium minutum</name>
    <dbReference type="NCBI Taxonomy" id="394096"/>
    <lineage>
        <taxon>Bacteria</taxon>
        <taxon>Pseudomonadati</taxon>
        <taxon>Myxococcota</taxon>
        <taxon>Myxococcia</taxon>
        <taxon>Myxococcales</taxon>
        <taxon>Cystobacterineae</taxon>
        <taxon>Archangiaceae</taxon>
        <taxon>Hyalangium</taxon>
    </lineage>
</organism>
<reference evidence="1 2" key="1">
    <citation type="submission" date="2014-04" db="EMBL/GenBank/DDBJ databases">
        <title>Genome assembly of Hyalangium minutum DSM 14724.</title>
        <authorList>
            <person name="Sharma G."/>
            <person name="Subramanian S."/>
        </authorList>
    </citation>
    <scope>NUCLEOTIDE SEQUENCE [LARGE SCALE GENOMIC DNA]</scope>
    <source>
        <strain evidence="1 2">DSM 14724</strain>
    </source>
</reference>
<dbReference type="Proteomes" id="UP000028725">
    <property type="component" value="Unassembled WGS sequence"/>
</dbReference>
<evidence type="ECO:0000313" key="1">
    <source>
        <dbReference type="EMBL" id="KFE72325.1"/>
    </source>
</evidence>
<protein>
    <submittedName>
        <fullName evidence="1">Uncharacterized protein</fullName>
    </submittedName>
</protein>
<proteinExistence type="predicted"/>
<keyword evidence="2" id="KW-1185">Reference proteome</keyword>
<comment type="caution">
    <text evidence="1">The sequence shown here is derived from an EMBL/GenBank/DDBJ whole genome shotgun (WGS) entry which is preliminary data.</text>
</comment>
<evidence type="ECO:0000313" key="2">
    <source>
        <dbReference type="Proteomes" id="UP000028725"/>
    </source>
</evidence>
<dbReference type="EMBL" id="JMCB01000001">
    <property type="protein sequence ID" value="KFE72325.1"/>
    <property type="molecule type" value="Genomic_DNA"/>
</dbReference>
<dbReference type="AlphaFoldDB" id="A0A085WXB2"/>
<dbReference type="STRING" id="394096.DB31_0587"/>
<name>A0A085WXB2_9BACT</name>